<evidence type="ECO:0000313" key="2">
    <source>
        <dbReference type="EMBL" id="KJV59277.1"/>
    </source>
</evidence>
<protein>
    <recommendedName>
        <fullName evidence="1">Antitoxin SocA-like Panacea domain-containing protein</fullName>
    </recommendedName>
</protein>
<evidence type="ECO:0000259" key="1">
    <source>
        <dbReference type="Pfam" id="PF13274"/>
    </source>
</evidence>
<dbReference type="EMBL" id="LANQ01000001">
    <property type="protein sequence ID" value="KJV59277.1"/>
    <property type="molecule type" value="Genomic_DNA"/>
</dbReference>
<name>A0A0F3MV00_RICFI</name>
<dbReference type="RefSeq" id="WP_011271122.1">
    <property type="nucleotide sequence ID" value="NZ_LANQ01000001.1"/>
</dbReference>
<evidence type="ECO:0000313" key="3">
    <source>
        <dbReference type="Proteomes" id="UP000033475"/>
    </source>
</evidence>
<organism evidence="2 3">
    <name type="scientific">Rickettsia felis str. Pedreira</name>
    <dbReference type="NCBI Taxonomy" id="1359196"/>
    <lineage>
        <taxon>Bacteria</taxon>
        <taxon>Pseudomonadati</taxon>
        <taxon>Pseudomonadota</taxon>
        <taxon>Alphaproteobacteria</taxon>
        <taxon>Rickettsiales</taxon>
        <taxon>Rickettsiaceae</taxon>
        <taxon>Rickettsieae</taxon>
        <taxon>Rickettsia</taxon>
        <taxon>spotted fever group</taxon>
    </lineage>
</organism>
<accession>A0A0F3MV00</accession>
<dbReference type="AlphaFoldDB" id="A0A0F3MV00"/>
<feature type="domain" description="Antitoxin SocA-like Panacea" evidence="1">
    <location>
        <begin position="36"/>
        <end position="128"/>
    </location>
</feature>
<comment type="caution">
    <text evidence="2">The sequence shown here is derived from an EMBL/GenBank/DDBJ whole genome shotgun (WGS) entry which is preliminary data.</text>
</comment>
<dbReference type="Pfam" id="PF13274">
    <property type="entry name" value="SocA_Panacea"/>
    <property type="match status" value="1"/>
</dbReference>
<dbReference type="PATRIC" id="fig|1359196.3.peg.1628"/>
<proteinExistence type="predicted"/>
<reference evidence="2 3" key="1">
    <citation type="submission" date="2015-01" db="EMBL/GenBank/DDBJ databases">
        <title>Genome Sequencing of Rickettsiales.</title>
        <authorList>
            <person name="Daugherty S.C."/>
            <person name="Su Q."/>
            <person name="Abolude K."/>
            <person name="Beier-Sexton M."/>
            <person name="Carlyon J.A."/>
            <person name="Carter R."/>
            <person name="Day N.P."/>
            <person name="Dumler S.J."/>
            <person name="Dyachenko V."/>
            <person name="Godinez A."/>
            <person name="Kurtti T.J."/>
            <person name="Lichay M."/>
            <person name="Mullins K.E."/>
            <person name="Ott S."/>
            <person name="Pappas-Brown V."/>
            <person name="Paris D.H."/>
            <person name="Patel P."/>
            <person name="Richards A.L."/>
            <person name="Sadzewicz L."/>
            <person name="Sears K."/>
            <person name="Seidman D."/>
            <person name="Sengamalay N."/>
            <person name="Stenos J."/>
            <person name="Tallon L.J."/>
            <person name="Vincent G."/>
            <person name="Fraser C.M."/>
            <person name="Munderloh U."/>
            <person name="Dunning-Hotopp J.C."/>
        </authorList>
    </citation>
    <scope>NUCLEOTIDE SEQUENCE [LARGE SCALE GENOMIC DNA]</scope>
    <source>
        <strain evidence="2 3">Pedreira</strain>
    </source>
</reference>
<gene>
    <name evidence="2" type="ORF">RFEPED_1682</name>
</gene>
<sequence>MNTKQKEQALSCFDVANYFLVLVDREAGDIISQLKLQKLVYFAQGVHLALFNKPLFEEEIEAWQHGPVAPKLRIPFSSLKDGSIAASGEMDFDIYTEQQKNLMYKIFSLYGEHSARYLRNLTHKHSIWREAIESSDNTITKEKIQEFFKANIVNDIKDYILLITEDDIQQMENAEDQWWMNYDSGVPAEDVTNEILEAKKELKEGKGIESHLV</sequence>
<dbReference type="InterPro" id="IPR025272">
    <property type="entry name" value="SocA_Panacea"/>
</dbReference>
<dbReference type="Proteomes" id="UP000033475">
    <property type="component" value="Unassembled WGS sequence"/>
</dbReference>